<protein>
    <recommendedName>
        <fullName evidence="4">CBM1 domain-containing protein</fullName>
    </recommendedName>
</protein>
<name>A0A1B7MQL8_9AGAM</name>
<evidence type="ECO:0000256" key="1">
    <source>
        <dbReference type="SAM" id="SignalP"/>
    </source>
</evidence>
<keyword evidence="3" id="KW-1185">Reference proteome</keyword>
<proteinExistence type="predicted"/>
<feature type="chain" id="PRO_5008597470" description="CBM1 domain-containing protein" evidence="1">
    <location>
        <begin position="20"/>
        <end position="79"/>
    </location>
</feature>
<reference evidence="2 3" key="1">
    <citation type="submission" date="2016-06" db="EMBL/GenBank/DDBJ databases">
        <title>Comparative genomics of the ectomycorrhizal sister species Rhizopogon vinicolor and Rhizopogon vesiculosus (Basidiomycota: Boletales) reveals a divergence of the mating type B locus.</title>
        <authorList>
            <consortium name="DOE Joint Genome Institute"/>
            <person name="Mujic A.B."/>
            <person name="Kuo A."/>
            <person name="Tritt A."/>
            <person name="Lipzen A."/>
            <person name="Chen C."/>
            <person name="Johnson J."/>
            <person name="Sharma A."/>
            <person name="Barry K."/>
            <person name="Grigoriev I.V."/>
            <person name="Spatafora J.W."/>
        </authorList>
    </citation>
    <scope>NUCLEOTIDE SEQUENCE [LARGE SCALE GENOMIC DNA]</scope>
    <source>
        <strain evidence="2 3">AM-OR11-026</strain>
    </source>
</reference>
<dbReference type="Proteomes" id="UP000092154">
    <property type="component" value="Unassembled WGS sequence"/>
</dbReference>
<evidence type="ECO:0000313" key="2">
    <source>
        <dbReference type="EMBL" id="OAX34877.1"/>
    </source>
</evidence>
<keyword evidence="1" id="KW-0732">Signal</keyword>
<dbReference type="InParanoid" id="A0A1B7MQL8"/>
<evidence type="ECO:0008006" key="4">
    <source>
        <dbReference type="Google" id="ProtNLM"/>
    </source>
</evidence>
<accession>A0A1B7MQL8</accession>
<feature type="signal peptide" evidence="1">
    <location>
        <begin position="1"/>
        <end position="19"/>
    </location>
</feature>
<gene>
    <name evidence="2" type="ORF">K503DRAFT_774067</name>
</gene>
<organism evidence="2 3">
    <name type="scientific">Rhizopogon vinicolor AM-OR11-026</name>
    <dbReference type="NCBI Taxonomy" id="1314800"/>
    <lineage>
        <taxon>Eukaryota</taxon>
        <taxon>Fungi</taxon>
        <taxon>Dikarya</taxon>
        <taxon>Basidiomycota</taxon>
        <taxon>Agaricomycotina</taxon>
        <taxon>Agaricomycetes</taxon>
        <taxon>Agaricomycetidae</taxon>
        <taxon>Boletales</taxon>
        <taxon>Suillineae</taxon>
        <taxon>Rhizopogonaceae</taxon>
        <taxon>Rhizopogon</taxon>
    </lineage>
</organism>
<evidence type="ECO:0000313" key="3">
    <source>
        <dbReference type="Proteomes" id="UP000092154"/>
    </source>
</evidence>
<dbReference type="EMBL" id="KV448557">
    <property type="protein sequence ID" value="OAX34877.1"/>
    <property type="molecule type" value="Genomic_DNA"/>
</dbReference>
<dbReference type="AlphaFoldDB" id="A0A1B7MQL8"/>
<sequence>MKFIPLAAMIMSVALIAGADDPGIIGHPCAQAGYVECGSLPNYNSGHWFMFWCGPDYTITAYQDCDNACWFDEGHPRCY</sequence>